<evidence type="ECO:0000256" key="8">
    <source>
        <dbReference type="RuleBase" id="RU000688"/>
    </source>
</evidence>
<feature type="transmembrane region" description="Helical" evidence="9">
    <location>
        <begin position="20"/>
        <end position="47"/>
    </location>
</feature>
<protein>
    <recommendedName>
        <fullName evidence="10">G-protein coupled receptors family 1 profile domain-containing protein</fullName>
    </recommendedName>
</protein>
<keyword evidence="2 8" id="KW-0812">Transmembrane</keyword>
<dbReference type="PANTHER" id="PTHR45695:SF9">
    <property type="entry name" value="LEUCOKININ RECEPTOR"/>
    <property type="match status" value="1"/>
</dbReference>
<evidence type="ECO:0000256" key="3">
    <source>
        <dbReference type="ARBA" id="ARBA00022989"/>
    </source>
</evidence>
<dbReference type="InterPro" id="IPR000276">
    <property type="entry name" value="GPCR_Rhodpsn"/>
</dbReference>
<evidence type="ECO:0000256" key="6">
    <source>
        <dbReference type="ARBA" id="ARBA00023170"/>
    </source>
</evidence>
<dbReference type="PROSITE" id="PS00237">
    <property type="entry name" value="G_PROTEIN_RECEP_F1_1"/>
    <property type="match status" value="1"/>
</dbReference>
<dbReference type="Gene3D" id="1.20.1070.10">
    <property type="entry name" value="Rhodopsin 7-helix transmembrane proteins"/>
    <property type="match status" value="1"/>
</dbReference>
<feature type="transmembrane region" description="Helical" evidence="9">
    <location>
        <begin position="180"/>
        <end position="203"/>
    </location>
</feature>
<evidence type="ECO:0000256" key="9">
    <source>
        <dbReference type="SAM" id="Phobius"/>
    </source>
</evidence>
<feature type="domain" description="G-protein coupled receptors family 1 profile" evidence="10">
    <location>
        <begin position="38"/>
        <end position="293"/>
    </location>
</feature>
<dbReference type="SMART" id="SM01381">
    <property type="entry name" value="7TM_GPCR_Srsx"/>
    <property type="match status" value="1"/>
</dbReference>
<evidence type="ECO:0000259" key="10">
    <source>
        <dbReference type="PROSITE" id="PS50262"/>
    </source>
</evidence>
<evidence type="ECO:0000256" key="1">
    <source>
        <dbReference type="ARBA" id="ARBA00004141"/>
    </source>
</evidence>
<dbReference type="SUPFAM" id="SSF81321">
    <property type="entry name" value="Family A G protein-coupled receptor-like"/>
    <property type="match status" value="1"/>
</dbReference>
<feature type="transmembrane region" description="Helical" evidence="9">
    <location>
        <begin position="142"/>
        <end position="160"/>
    </location>
</feature>
<dbReference type="PROSITE" id="PS50262">
    <property type="entry name" value="G_PROTEIN_RECEP_F1_2"/>
    <property type="match status" value="1"/>
</dbReference>
<dbReference type="PRINTS" id="PR00237">
    <property type="entry name" value="GPCRRHODOPSN"/>
</dbReference>
<evidence type="ECO:0000313" key="12">
    <source>
        <dbReference type="Proteomes" id="UP000275408"/>
    </source>
</evidence>
<keyword evidence="5 9" id="KW-0472">Membrane</keyword>
<name>A0A3M6V2P3_POCDA</name>
<dbReference type="AlphaFoldDB" id="A0A3M6V2P3"/>
<gene>
    <name evidence="11" type="ORF">pdam_00019527</name>
</gene>
<keyword evidence="3 9" id="KW-1133">Transmembrane helix</keyword>
<keyword evidence="7 8" id="KW-0807">Transducer</keyword>
<dbReference type="GO" id="GO:0005886">
    <property type="term" value="C:plasma membrane"/>
    <property type="evidence" value="ECO:0007669"/>
    <property type="project" value="TreeGrafter"/>
</dbReference>
<accession>A0A3M6V2P3</accession>
<dbReference type="EMBL" id="RCHS01000234">
    <property type="protein sequence ID" value="RMX60130.1"/>
    <property type="molecule type" value="Genomic_DNA"/>
</dbReference>
<dbReference type="InterPro" id="IPR017452">
    <property type="entry name" value="GPCR_Rhodpsn_7TM"/>
</dbReference>
<dbReference type="STRING" id="46731.A0A3M6V2P3"/>
<keyword evidence="12" id="KW-1185">Reference proteome</keyword>
<evidence type="ECO:0000256" key="5">
    <source>
        <dbReference type="ARBA" id="ARBA00023136"/>
    </source>
</evidence>
<dbReference type="GO" id="GO:0004930">
    <property type="term" value="F:G protein-coupled receptor activity"/>
    <property type="evidence" value="ECO:0007669"/>
    <property type="project" value="UniProtKB-KW"/>
</dbReference>
<feature type="transmembrane region" description="Helical" evidence="9">
    <location>
        <begin position="271"/>
        <end position="296"/>
    </location>
</feature>
<organism evidence="11 12">
    <name type="scientific">Pocillopora damicornis</name>
    <name type="common">Cauliflower coral</name>
    <name type="synonym">Millepora damicornis</name>
    <dbReference type="NCBI Taxonomy" id="46731"/>
    <lineage>
        <taxon>Eukaryota</taxon>
        <taxon>Metazoa</taxon>
        <taxon>Cnidaria</taxon>
        <taxon>Anthozoa</taxon>
        <taxon>Hexacorallia</taxon>
        <taxon>Scleractinia</taxon>
        <taxon>Astrocoeniina</taxon>
        <taxon>Pocilloporidae</taxon>
        <taxon>Pocillopora</taxon>
    </lineage>
</organism>
<evidence type="ECO:0000256" key="7">
    <source>
        <dbReference type="ARBA" id="ARBA00023224"/>
    </source>
</evidence>
<evidence type="ECO:0000256" key="2">
    <source>
        <dbReference type="ARBA" id="ARBA00022692"/>
    </source>
</evidence>
<evidence type="ECO:0000256" key="4">
    <source>
        <dbReference type="ARBA" id="ARBA00023040"/>
    </source>
</evidence>
<dbReference type="Pfam" id="PF00001">
    <property type="entry name" value="7tm_1"/>
    <property type="match status" value="1"/>
</dbReference>
<comment type="subcellular location">
    <subcellularLocation>
        <location evidence="1">Membrane</location>
        <topology evidence="1">Multi-pass membrane protein</topology>
    </subcellularLocation>
</comment>
<dbReference type="Proteomes" id="UP000275408">
    <property type="component" value="Unassembled WGS sequence"/>
</dbReference>
<keyword evidence="4 8" id="KW-0297">G-protein coupled receptor</keyword>
<dbReference type="OMA" id="FAYESIM"/>
<comment type="caution">
    <text evidence="11">The sequence shown here is derived from an EMBL/GenBank/DDBJ whole genome shotgun (WGS) entry which is preliminary data.</text>
</comment>
<reference evidence="11 12" key="1">
    <citation type="journal article" date="2018" name="Sci. Rep.">
        <title>Comparative analysis of the Pocillopora damicornis genome highlights role of immune system in coral evolution.</title>
        <authorList>
            <person name="Cunning R."/>
            <person name="Bay R.A."/>
            <person name="Gillette P."/>
            <person name="Baker A.C."/>
            <person name="Traylor-Knowles N."/>
        </authorList>
    </citation>
    <scope>NUCLEOTIDE SEQUENCE [LARGE SCALE GENOMIC DNA]</scope>
    <source>
        <strain evidence="11">RSMAS</strain>
        <tissue evidence="11">Whole animal</tissue>
    </source>
</reference>
<evidence type="ECO:0000313" key="11">
    <source>
        <dbReference type="EMBL" id="RMX60130.1"/>
    </source>
</evidence>
<sequence>MADESATTDSETSPQLSLTIKVIFILASSVTILVSVIGNSLVIYIVFKNQTKRTSTNCLIVSLAISDVLITMIQAPLLILYLCIGDEANGCYLGNVSDISRRMLAFGVSILLYSSIFNMVTIAIDRFLAVIRPLTYKVSSKWLVKVGIPLVWLSSCLLSLEGVLTLQDGNAESSSGRSRFALFSSLVFLVISLIALIVLYSVICYRLWRRSIPGEVSSNQQALATRTARKVTILMIFIVAVFFLSWAPIFMSMLAEVIEINFAYESIMREYPFLTAISFWLVVNNSACNSCLYFLFIESFRQGLKLLCSNCRPPRLRLRRFRWKYETGERIRNRQAVNVLNPEERAVELRTFCNTHITQVTPLQ</sequence>
<dbReference type="PANTHER" id="PTHR45695">
    <property type="entry name" value="LEUCOKININ RECEPTOR-RELATED"/>
    <property type="match status" value="1"/>
</dbReference>
<dbReference type="CDD" id="cd00637">
    <property type="entry name" value="7tm_classA_rhodopsin-like"/>
    <property type="match status" value="1"/>
</dbReference>
<feature type="transmembrane region" description="Helical" evidence="9">
    <location>
        <begin position="231"/>
        <end position="251"/>
    </location>
</feature>
<comment type="similarity">
    <text evidence="8">Belongs to the G-protein coupled receptor 1 family.</text>
</comment>
<feature type="transmembrane region" description="Helical" evidence="9">
    <location>
        <begin position="104"/>
        <end position="130"/>
    </location>
</feature>
<keyword evidence="6 8" id="KW-0675">Receptor</keyword>
<feature type="transmembrane region" description="Helical" evidence="9">
    <location>
        <begin position="59"/>
        <end position="84"/>
    </location>
</feature>
<proteinExistence type="inferred from homology"/>